<gene>
    <name evidence="7" type="primary">WFS1</name>
    <name evidence="7" type="synonym">wfs1a</name>
</gene>
<dbReference type="Pfam" id="PF20023">
    <property type="entry name" value="WSLR"/>
    <property type="match status" value="2"/>
</dbReference>
<feature type="transmembrane region" description="Helical" evidence="3">
    <location>
        <begin position="696"/>
        <end position="715"/>
    </location>
</feature>
<proteinExistence type="predicted"/>
<evidence type="ECO:0000259" key="4">
    <source>
        <dbReference type="Pfam" id="PF19913"/>
    </source>
</evidence>
<dbReference type="Pfam" id="PF19913">
    <property type="entry name" value="WCOB"/>
    <property type="match status" value="1"/>
</dbReference>
<dbReference type="AlphaFoldDB" id="A0A8D0CHB2"/>
<dbReference type="InterPro" id="IPR045461">
    <property type="entry name" value="Wolframin_OB_fold"/>
</dbReference>
<dbReference type="InterPro" id="IPR023298">
    <property type="entry name" value="ATPase_P-typ_TM_dom_sf"/>
</dbReference>
<keyword evidence="3" id="KW-1133">Transmembrane helix</keyword>
<organism evidence="7 8">
    <name type="scientific">Scleropages formosus</name>
    <name type="common">Asian bonytongue</name>
    <name type="synonym">Osteoglossum formosum</name>
    <dbReference type="NCBI Taxonomy" id="113540"/>
    <lineage>
        <taxon>Eukaryota</taxon>
        <taxon>Metazoa</taxon>
        <taxon>Chordata</taxon>
        <taxon>Craniata</taxon>
        <taxon>Vertebrata</taxon>
        <taxon>Euteleostomi</taxon>
        <taxon>Actinopterygii</taxon>
        <taxon>Neopterygii</taxon>
        <taxon>Teleostei</taxon>
        <taxon>Osteoglossocephala</taxon>
        <taxon>Osteoglossomorpha</taxon>
        <taxon>Osteoglossiformes</taxon>
        <taxon>Osteoglossidae</taxon>
        <taxon>Scleropages</taxon>
    </lineage>
</organism>
<feature type="transmembrane region" description="Helical" evidence="3">
    <location>
        <begin position="559"/>
        <end position="579"/>
    </location>
</feature>
<reference evidence="7" key="2">
    <citation type="submission" date="2025-08" db="UniProtKB">
        <authorList>
            <consortium name="Ensembl"/>
        </authorList>
    </citation>
    <scope>IDENTIFICATION</scope>
</reference>
<evidence type="ECO:0000256" key="3">
    <source>
        <dbReference type="SAM" id="Phobius"/>
    </source>
</evidence>
<feature type="transmembrane region" description="Helical" evidence="3">
    <location>
        <begin position="492"/>
        <end position="510"/>
    </location>
</feature>
<reference evidence="7 8" key="1">
    <citation type="submission" date="2019-04" db="EMBL/GenBank/DDBJ databases">
        <authorList>
            <consortium name="Wellcome Sanger Institute Data Sharing"/>
        </authorList>
    </citation>
    <scope>NUCLEOTIDE SEQUENCE [LARGE SCALE GENOMIC DNA]</scope>
</reference>
<dbReference type="InterPro" id="IPR045458">
    <property type="entry name" value="Wolframin_Sel1-like_rpt"/>
</dbReference>
<sequence>MDVVDPHPPISSSADSGPPSSTSNCLPEAMFSAHAPSPCLPANPAPSSLGPRHSKHSATGGFAALAKQLVMQERMIAAGQLGEVPSAPPCESSLSDTETEAVMELPFEELQEKAKAGDTHAQTSLGRCYLALAEEKNEEIYNQRAVDWLIKAARYGRRDATKLLQSCWTQKKGITEENEEEVRKLSTENKFEQGVRKAALLMYWKLNPDKKKKVAVSELLDNMGQVGVQTDGSATASCVSTSIRKQRKVLENMVSKKSGKYVGLDDFVEITKKYAQGITSSPLLEPRTEDDGTATGSSLALHKKEDPRSGLPTASAKSTCKRMQTARWGMGRDSRTSAMSRALNIQSHFLILKFPLHYLVEMKEHVVDWGSRAGVQWLSTIIPTHHVNALIFFFILSNLTIDFFAFLIPLLIFYLSFVSMVICTLRVFQNSKAWENFRALTTLLTTFEPSLDLEQAETNFGWNNLEPYLYFILSVFFVIFSFPVADKAWIPCSELATVAIFFTVASYISLGPSAQMYTRLALVTEVASSLCNMTKQLPESMAVARLLGKTFMTIPLGDFVVLKLSIPCFLYMYLFYLFFRMAQMRGFRGTYCFLVPYMVCFMWCEFSVVLLQNSTAVGLIRTCVAYFLFLFALPALTLGLVAMFLVQIVKWFLELELTKMLVTLAVCAVPVMLRLWTRFSLSLLDVVRSVSRSNVVKLILVWISAVIFFTCMYVYSSEGMKVYNSTLTWQQYSEMCGSEAWRESTTAQTQILCSHLEGHRVTWMGRVRHVRVAEAENGAQSVINLLPAFIGNWMRCLYGEPYPKCDGKNATAAIQTSKQELENEEQQQLCRLKALAKHECHVKRFDSYRFEVTVGKPPDQQGVLKKDDPSEDIILKASHEFKATLLNVGLGSLVEFSTVLEVKLGSKLPVFELHSIHCLDCQSGLMPAGKQYKIEPDWRGTAICAIEFAFNFFFSPFLSARINK</sequence>
<protein>
    <submittedName>
        <fullName evidence="7">Wolframin ER transmembrane glycoprotein</fullName>
    </submittedName>
</protein>
<feature type="transmembrane region" description="Helical" evidence="3">
    <location>
        <begin position="591"/>
        <end position="612"/>
    </location>
</feature>
<feature type="compositionally biased region" description="Low complexity" evidence="2">
    <location>
        <begin position="10"/>
        <end position="23"/>
    </location>
</feature>
<feature type="coiled-coil region" evidence="1">
    <location>
        <begin position="807"/>
        <end position="838"/>
    </location>
</feature>
<dbReference type="PANTHER" id="PTHR13098:SF4">
    <property type="entry name" value="WOLFRAMIN"/>
    <property type="match status" value="1"/>
</dbReference>
<feature type="transmembrane region" description="Helical" evidence="3">
    <location>
        <begin position="468"/>
        <end position="485"/>
    </location>
</feature>
<dbReference type="InterPro" id="IPR045460">
    <property type="entry name" value="Wolframin_EF-hand"/>
</dbReference>
<keyword evidence="1" id="KW-0175">Coiled coil</keyword>
<dbReference type="Ensembl" id="ENSSFOT00015073526.1">
    <property type="protein sequence ID" value="ENSSFOP00015066502.1"/>
    <property type="gene ID" value="ENSSFOG00015008008.2"/>
</dbReference>
<name>A0A8D0CHB2_SCLFO</name>
<evidence type="ECO:0000259" key="5">
    <source>
        <dbReference type="Pfam" id="PF19914"/>
    </source>
</evidence>
<feature type="region of interest" description="Disordered" evidence="2">
    <location>
        <begin position="281"/>
        <end position="316"/>
    </location>
</feature>
<dbReference type="GeneTree" id="ENSGT00390000016928"/>
<dbReference type="KEGG" id="sfm:108925906"/>
<feature type="transmembrane region" description="Helical" evidence="3">
    <location>
        <begin position="657"/>
        <end position="676"/>
    </location>
</feature>
<evidence type="ECO:0000259" key="6">
    <source>
        <dbReference type="Pfam" id="PF20053"/>
    </source>
</evidence>
<dbReference type="InterPro" id="IPR045400">
    <property type="entry name" value="Wolframin_Cys-rich"/>
</dbReference>
<dbReference type="GO" id="GO:0030968">
    <property type="term" value="P:endoplasmic reticulum unfolded protein response"/>
    <property type="evidence" value="ECO:0007669"/>
    <property type="project" value="TreeGrafter"/>
</dbReference>
<dbReference type="PRINTS" id="PR02061">
    <property type="entry name" value="WOLFRAMIN"/>
</dbReference>
<dbReference type="PRINTS" id="PR02060">
    <property type="entry name" value="WOLFFAMILY"/>
</dbReference>
<dbReference type="Proteomes" id="UP000694397">
    <property type="component" value="Chromosome 16"/>
</dbReference>
<dbReference type="SUPFAM" id="SSF81665">
    <property type="entry name" value="Calcium ATPase, transmembrane domain M"/>
    <property type="match status" value="1"/>
</dbReference>
<dbReference type="GO" id="GO:0005789">
    <property type="term" value="C:endoplasmic reticulum membrane"/>
    <property type="evidence" value="ECO:0007669"/>
    <property type="project" value="TreeGrafter"/>
</dbReference>
<dbReference type="InterPro" id="IPR026208">
    <property type="entry name" value="Wolframin"/>
</dbReference>
<dbReference type="InterPro" id="IPR011990">
    <property type="entry name" value="TPR-like_helical_dom_sf"/>
</dbReference>
<dbReference type="Pfam" id="PF19914">
    <property type="entry name" value="WEF-hand"/>
    <property type="match status" value="1"/>
</dbReference>
<dbReference type="Gene3D" id="1.25.40.10">
    <property type="entry name" value="Tetratricopeptide repeat domain"/>
    <property type="match status" value="1"/>
</dbReference>
<evidence type="ECO:0000256" key="2">
    <source>
        <dbReference type="SAM" id="MobiDB-lite"/>
    </source>
</evidence>
<dbReference type="OrthoDB" id="5865303at2759"/>
<dbReference type="GO" id="GO:0055074">
    <property type="term" value="P:calcium ion homeostasis"/>
    <property type="evidence" value="ECO:0007669"/>
    <property type="project" value="InterPro"/>
</dbReference>
<feature type="region of interest" description="Disordered" evidence="2">
    <location>
        <begin position="1"/>
        <end position="27"/>
    </location>
</feature>
<feature type="domain" description="Wolframin OB-fold" evidence="4">
    <location>
        <begin position="845"/>
        <end position="960"/>
    </location>
</feature>
<feature type="transmembrane region" description="Helical" evidence="3">
    <location>
        <begin position="403"/>
        <end position="428"/>
    </location>
</feature>
<reference evidence="7" key="3">
    <citation type="submission" date="2025-09" db="UniProtKB">
        <authorList>
            <consortium name="Ensembl"/>
        </authorList>
    </citation>
    <scope>IDENTIFICATION</scope>
</reference>
<feature type="domain" description="Wolframin EF-hand" evidence="5">
    <location>
        <begin position="195"/>
        <end position="275"/>
    </location>
</feature>
<evidence type="ECO:0000313" key="7">
    <source>
        <dbReference type="Ensembl" id="ENSSFOP00015066502.1"/>
    </source>
</evidence>
<dbReference type="PANTHER" id="PTHR13098">
    <property type="entry name" value="WOLFRAMIN"/>
    <property type="match status" value="1"/>
</dbReference>
<keyword evidence="3" id="KW-0472">Membrane</keyword>
<evidence type="ECO:0000256" key="1">
    <source>
        <dbReference type="SAM" id="Coils"/>
    </source>
</evidence>
<feature type="transmembrane region" description="Helical" evidence="3">
    <location>
        <begin position="624"/>
        <end position="645"/>
    </location>
</feature>
<accession>A0A8D0CHB2</accession>
<dbReference type="Pfam" id="PF20053">
    <property type="entry name" value="WC-rich"/>
    <property type="match status" value="1"/>
</dbReference>
<keyword evidence="3" id="KW-0812">Transmembrane</keyword>
<evidence type="ECO:0000313" key="8">
    <source>
        <dbReference type="Proteomes" id="UP000694397"/>
    </source>
</evidence>
<feature type="domain" description="Wolframin cysteine-rich" evidence="6">
    <location>
        <begin position="729"/>
        <end position="844"/>
    </location>
</feature>
<keyword evidence="8" id="KW-1185">Reference proteome</keyword>
<dbReference type="InterPro" id="IPR026209">
    <property type="entry name" value="Wolframin_fam"/>
</dbReference>